<keyword evidence="1" id="KW-0812">Transmembrane</keyword>
<keyword evidence="1" id="KW-0472">Membrane</keyword>
<feature type="transmembrane region" description="Helical" evidence="1">
    <location>
        <begin position="72"/>
        <end position="97"/>
    </location>
</feature>
<evidence type="ECO:0000256" key="1">
    <source>
        <dbReference type="SAM" id="Phobius"/>
    </source>
</evidence>
<evidence type="ECO:0000313" key="2">
    <source>
        <dbReference type="EMBL" id="MBA4673155.1"/>
    </source>
</evidence>
<protein>
    <submittedName>
        <fullName evidence="2">Uncharacterized protein</fullName>
    </submittedName>
</protein>
<keyword evidence="1" id="KW-1133">Transmembrane helix</keyword>
<organism evidence="2">
    <name type="scientific">Opuntia streptacantha</name>
    <name type="common">Prickly pear cactus</name>
    <name type="synonym">Opuntia cardona</name>
    <dbReference type="NCBI Taxonomy" id="393608"/>
    <lineage>
        <taxon>Eukaryota</taxon>
        <taxon>Viridiplantae</taxon>
        <taxon>Streptophyta</taxon>
        <taxon>Embryophyta</taxon>
        <taxon>Tracheophyta</taxon>
        <taxon>Spermatophyta</taxon>
        <taxon>Magnoliopsida</taxon>
        <taxon>eudicotyledons</taxon>
        <taxon>Gunneridae</taxon>
        <taxon>Pentapetalae</taxon>
        <taxon>Caryophyllales</taxon>
        <taxon>Cactineae</taxon>
        <taxon>Cactaceae</taxon>
        <taxon>Opuntioideae</taxon>
        <taxon>Opuntia</taxon>
    </lineage>
</organism>
<dbReference type="AlphaFoldDB" id="A0A7C9ASY2"/>
<feature type="transmembrane region" description="Helical" evidence="1">
    <location>
        <begin position="44"/>
        <end position="65"/>
    </location>
</feature>
<proteinExistence type="predicted"/>
<reference evidence="2" key="2">
    <citation type="submission" date="2020-07" db="EMBL/GenBank/DDBJ databases">
        <authorList>
            <person name="Vera ALvarez R."/>
            <person name="Arias-Moreno D.M."/>
            <person name="Jimenez-Jacinto V."/>
            <person name="Jimenez-Bremont J.F."/>
            <person name="Swaminathan K."/>
            <person name="Moose S.P."/>
            <person name="Guerrero-Gonzalez M.L."/>
            <person name="Marino-Ramirez L."/>
            <person name="Landsman D."/>
            <person name="Rodriguez-Kessler M."/>
            <person name="Delgado-Sanchez P."/>
        </authorList>
    </citation>
    <scope>NUCLEOTIDE SEQUENCE</scope>
    <source>
        <tissue evidence="2">Cladode</tissue>
    </source>
</reference>
<name>A0A7C9ASY2_OPUST</name>
<sequence length="119" mass="12887">MHQIDAPNKCLVAARALSVLGSHKLTYAELLPLSFHLILSPALEPWSLAILLTILLITVISRAFYRKNCDALMVGFLTIVAAIEVIASGLPLIYTLFLYQPNSALDGGSLLQSSKANHT</sequence>
<accession>A0A7C9ASY2</accession>
<reference evidence="2" key="1">
    <citation type="journal article" date="2013" name="J. Plant Res.">
        <title>Effect of fungi and light on seed germination of three Opuntia species from semiarid lands of central Mexico.</title>
        <authorList>
            <person name="Delgado-Sanchez P."/>
            <person name="Jimenez-Bremont J.F."/>
            <person name="Guerrero-Gonzalez Mde L."/>
            <person name="Flores J."/>
        </authorList>
    </citation>
    <scope>NUCLEOTIDE SEQUENCE</scope>
    <source>
        <tissue evidence="2">Cladode</tissue>
    </source>
</reference>
<dbReference type="EMBL" id="GISG01257855">
    <property type="protein sequence ID" value="MBA4673155.1"/>
    <property type="molecule type" value="Transcribed_RNA"/>
</dbReference>